<evidence type="ECO:0008006" key="4">
    <source>
        <dbReference type="Google" id="ProtNLM"/>
    </source>
</evidence>
<dbReference type="SMART" id="SM00028">
    <property type="entry name" value="TPR"/>
    <property type="match status" value="2"/>
</dbReference>
<evidence type="ECO:0000313" key="2">
    <source>
        <dbReference type="EMBL" id="KAK7725804.1"/>
    </source>
</evidence>
<dbReference type="PANTHER" id="PTHR45588">
    <property type="entry name" value="TPR DOMAIN-CONTAINING PROTEIN"/>
    <property type="match status" value="1"/>
</dbReference>
<dbReference type="Gene3D" id="1.25.40.10">
    <property type="entry name" value="Tetratricopeptide repeat domain"/>
    <property type="match status" value="2"/>
</dbReference>
<comment type="caution">
    <text evidence="2">The sequence shown here is derived from an EMBL/GenBank/DDBJ whole genome shotgun (WGS) entry which is preliminary data.</text>
</comment>
<keyword evidence="1" id="KW-0802">TPR repeat</keyword>
<reference evidence="2 3" key="1">
    <citation type="submission" date="2024-02" db="EMBL/GenBank/DDBJ databases">
        <title>De novo assembly and annotation of 12 fungi associated with fruit tree decline syndrome in Ontario, Canada.</title>
        <authorList>
            <person name="Sulman M."/>
            <person name="Ellouze W."/>
            <person name="Ilyukhin E."/>
        </authorList>
    </citation>
    <scope>NUCLEOTIDE SEQUENCE [LARGE SCALE GENOMIC DNA]</scope>
    <source>
        <strain evidence="2 3">M169</strain>
    </source>
</reference>
<keyword evidence="3" id="KW-1185">Reference proteome</keyword>
<protein>
    <recommendedName>
        <fullName evidence="4">TPR domain-containing protein</fullName>
    </recommendedName>
</protein>
<feature type="repeat" description="TPR" evidence="1">
    <location>
        <begin position="35"/>
        <end position="68"/>
    </location>
</feature>
<evidence type="ECO:0000313" key="3">
    <source>
        <dbReference type="Proteomes" id="UP001430848"/>
    </source>
</evidence>
<dbReference type="InterPro" id="IPR019734">
    <property type="entry name" value="TPR_rpt"/>
</dbReference>
<dbReference type="PROSITE" id="PS50005">
    <property type="entry name" value="TPR"/>
    <property type="match status" value="1"/>
</dbReference>
<dbReference type="EMBL" id="JAKNSF020000047">
    <property type="protein sequence ID" value="KAK7725804.1"/>
    <property type="molecule type" value="Genomic_DNA"/>
</dbReference>
<sequence>MQSVTKSTAEPVPASDAYYDLGAFHSPIHTQSSDAQTWFDRGLLWSYAFNHEEAIRCFQQVIAHDPSCVMGYWGVAYAAGPNYNKRWEAFDPEDLASTFKLGHLMVQQAKRHATDVPRGEQMLLDAIACRYPTEQPPSDFKDIISSYATAMKKVYTESGQGNLDIITLTADALMNMNPRALYESQTGQPRLETPVLEIRRILEDGLKIPAARRHVGILHLYIHLMEMSSTPEAALLAADNLRSLAPDAGHAHHMPSHIDVLVGDYRRAVNTNLLSTAADDKYCEKEGPCNFYSLYRLHNYHSLIYASMLAGQRCVAVESVKRMEGTITDELLLIRSPPMADWLEFYSSVGVHAYIRFGMWEVLKHLPIPENRELYSGTTAMVHYGRAIAFAATGDVESSAKERVLFLEASKVVPESRMIFPNKVKDVLGVAAAMLDGELEYRRGNYDLAFDHLMVAIERDDALEYAEPWAWMLPTRHAYAALLLEQGRVEDAMQAYAEDLGLDDKLVRVHQHPNNVWALHGYHECLMRLGRRAEAALVEKQLRIAKAGADVVVDRSCFCRLEVAADMKDDAGCATECCTGSGRG</sequence>
<name>A0ABR1P3V6_DIAER</name>
<dbReference type="SUPFAM" id="SSF48452">
    <property type="entry name" value="TPR-like"/>
    <property type="match status" value="1"/>
</dbReference>
<gene>
    <name evidence="2" type="ORF">SLS63_007959</name>
</gene>
<evidence type="ECO:0000256" key="1">
    <source>
        <dbReference type="PROSITE-ProRule" id="PRU00339"/>
    </source>
</evidence>
<accession>A0ABR1P3V6</accession>
<dbReference type="Proteomes" id="UP001430848">
    <property type="component" value="Unassembled WGS sequence"/>
</dbReference>
<organism evidence="2 3">
    <name type="scientific">Diaporthe eres</name>
    <name type="common">Phomopsis oblonga</name>
    <dbReference type="NCBI Taxonomy" id="83184"/>
    <lineage>
        <taxon>Eukaryota</taxon>
        <taxon>Fungi</taxon>
        <taxon>Dikarya</taxon>
        <taxon>Ascomycota</taxon>
        <taxon>Pezizomycotina</taxon>
        <taxon>Sordariomycetes</taxon>
        <taxon>Sordariomycetidae</taxon>
        <taxon>Diaporthales</taxon>
        <taxon>Diaporthaceae</taxon>
        <taxon>Diaporthe</taxon>
        <taxon>Diaporthe eres species complex</taxon>
    </lineage>
</organism>
<proteinExistence type="predicted"/>
<dbReference type="PANTHER" id="PTHR45588:SF1">
    <property type="entry name" value="WW DOMAIN-CONTAINING PROTEIN"/>
    <property type="match status" value="1"/>
</dbReference>
<dbReference type="InterPro" id="IPR011990">
    <property type="entry name" value="TPR-like_helical_dom_sf"/>
</dbReference>